<keyword evidence="3" id="KW-1185">Reference proteome</keyword>
<accession>A0A5C4J814</accession>
<dbReference type="AlphaFoldDB" id="A0A5C4J814"/>
<sequence length="341" mass="37858">MSSELRVWFEVLYHGSTTPPRCRPRAPVTIKTRLRWALPTLTTWAQTGHHSLREISRTQIIEVPPTSGNPRVKLARAPRSILTTLKARKMIFTDPTARIRVGNIERRTPLPADTARLGEAFELRRSPQPAAMAALLIFRGLRPVEPRDLKPTDIRDALLPARPHRPAGRAGQARLAAYLDDRHCRWPGGRNPHFFLHWLSASDTGPVSRHWVNGRLGMTAMAARQDRIVDEALATGGDMRRICDLCGVTITTAEHHASVLGHPRSPRRPTLLPLTSREPSQPITLTRPPATDRGRVRGRRWRAPPGPRAGQSPPPSPDQQADPMTISSGLAADHGATRRTS</sequence>
<gene>
    <name evidence="2" type="ORF">ETD83_22535</name>
</gene>
<reference evidence="2 3" key="1">
    <citation type="submission" date="2019-05" db="EMBL/GenBank/DDBJ databases">
        <title>Draft genome sequence of Actinomadura sp. 14C53.</title>
        <authorList>
            <person name="Saricaoglu S."/>
            <person name="Isik K."/>
        </authorList>
    </citation>
    <scope>NUCLEOTIDE SEQUENCE [LARGE SCALE GENOMIC DNA]</scope>
    <source>
        <strain evidence="2 3">14C53</strain>
    </source>
</reference>
<name>A0A5C4J814_9ACTN</name>
<protein>
    <submittedName>
        <fullName evidence="2">Uncharacterized protein</fullName>
    </submittedName>
</protein>
<dbReference type="EMBL" id="VCKW01000119">
    <property type="protein sequence ID" value="TMQ95308.1"/>
    <property type="molecule type" value="Genomic_DNA"/>
</dbReference>
<feature type="compositionally biased region" description="Pro residues" evidence="1">
    <location>
        <begin position="304"/>
        <end position="317"/>
    </location>
</feature>
<evidence type="ECO:0000256" key="1">
    <source>
        <dbReference type="SAM" id="MobiDB-lite"/>
    </source>
</evidence>
<dbReference type="InterPro" id="IPR011010">
    <property type="entry name" value="DNA_brk_join_enz"/>
</dbReference>
<organism evidence="2 3">
    <name type="scientific">Actinomadura soli</name>
    <dbReference type="NCBI Taxonomy" id="2508997"/>
    <lineage>
        <taxon>Bacteria</taxon>
        <taxon>Bacillati</taxon>
        <taxon>Actinomycetota</taxon>
        <taxon>Actinomycetes</taxon>
        <taxon>Streptosporangiales</taxon>
        <taxon>Thermomonosporaceae</taxon>
        <taxon>Actinomadura</taxon>
    </lineage>
</organism>
<comment type="caution">
    <text evidence="2">The sequence shown here is derived from an EMBL/GenBank/DDBJ whole genome shotgun (WGS) entry which is preliminary data.</text>
</comment>
<dbReference type="OrthoDB" id="3216692at2"/>
<feature type="region of interest" description="Disordered" evidence="1">
    <location>
        <begin position="257"/>
        <end position="341"/>
    </location>
</feature>
<feature type="compositionally biased region" description="Low complexity" evidence="1">
    <location>
        <begin position="268"/>
        <end position="277"/>
    </location>
</feature>
<evidence type="ECO:0000313" key="2">
    <source>
        <dbReference type="EMBL" id="TMQ95308.1"/>
    </source>
</evidence>
<dbReference type="SUPFAM" id="SSF56349">
    <property type="entry name" value="DNA breaking-rejoining enzymes"/>
    <property type="match status" value="1"/>
</dbReference>
<proteinExistence type="predicted"/>
<dbReference type="Proteomes" id="UP000309174">
    <property type="component" value="Unassembled WGS sequence"/>
</dbReference>
<dbReference type="RefSeq" id="WP_138647134.1">
    <property type="nucleotide sequence ID" value="NZ_VCKW01000119.1"/>
</dbReference>
<evidence type="ECO:0000313" key="3">
    <source>
        <dbReference type="Proteomes" id="UP000309174"/>
    </source>
</evidence>
<dbReference type="GO" id="GO:0003677">
    <property type="term" value="F:DNA binding"/>
    <property type="evidence" value="ECO:0007669"/>
    <property type="project" value="InterPro"/>
</dbReference>